<feature type="compositionally biased region" description="Polar residues" evidence="1">
    <location>
        <begin position="262"/>
        <end position="274"/>
    </location>
</feature>
<feature type="compositionally biased region" description="Basic residues" evidence="1">
    <location>
        <begin position="223"/>
        <end position="237"/>
    </location>
</feature>
<dbReference type="EMBL" id="JAQHRD010000002">
    <property type="protein sequence ID" value="KAJ6443925.1"/>
    <property type="molecule type" value="Genomic_DNA"/>
</dbReference>
<proteinExistence type="predicted"/>
<feature type="compositionally biased region" description="Low complexity" evidence="1">
    <location>
        <begin position="869"/>
        <end position="878"/>
    </location>
</feature>
<name>A0AB34G0X8_9HYPO</name>
<gene>
    <name evidence="2" type="ORF">O9K51_02317</name>
</gene>
<evidence type="ECO:0000313" key="3">
    <source>
        <dbReference type="Proteomes" id="UP001163105"/>
    </source>
</evidence>
<dbReference type="AlphaFoldDB" id="A0AB34G0X8"/>
<organism evidence="2 3">
    <name type="scientific">Purpureocillium lavendulum</name>
    <dbReference type="NCBI Taxonomy" id="1247861"/>
    <lineage>
        <taxon>Eukaryota</taxon>
        <taxon>Fungi</taxon>
        <taxon>Dikarya</taxon>
        <taxon>Ascomycota</taxon>
        <taxon>Pezizomycotina</taxon>
        <taxon>Sordariomycetes</taxon>
        <taxon>Hypocreomycetidae</taxon>
        <taxon>Hypocreales</taxon>
        <taxon>Ophiocordycipitaceae</taxon>
        <taxon>Purpureocillium</taxon>
    </lineage>
</organism>
<reference evidence="2" key="1">
    <citation type="submission" date="2023-01" db="EMBL/GenBank/DDBJ databases">
        <title>The growth and conidiation of Purpureocillium lavendulum are regulated by nitrogen source and histone H3K14 acetylation.</title>
        <authorList>
            <person name="Tang P."/>
            <person name="Han J."/>
            <person name="Zhang C."/>
            <person name="Tang P."/>
            <person name="Qi F."/>
            <person name="Zhang K."/>
            <person name="Liang L."/>
        </authorList>
    </citation>
    <scope>NUCLEOTIDE SEQUENCE</scope>
    <source>
        <strain evidence="2">YMF1.00683</strain>
    </source>
</reference>
<comment type="caution">
    <text evidence="2">The sequence shown here is derived from an EMBL/GenBank/DDBJ whole genome shotgun (WGS) entry which is preliminary data.</text>
</comment>
<dbReference type="Proteomes" id="UP001163105">
    <property type="component" value="Unassembled WGS sequence"/>
</dbReference>
<feature type="region of interest" description="Disordered" evidence="1">
    <location>
        <begin position="552"/>
        <end position="659"/>
    </location>
</feature>
<feature type="compositionally biased region" description="Low complexity" evidence="1">
    <location>
        <begin position="358"/>
        <end position="371"/>
    </location>
</feature>
<accession>A0AB34G0X8</accession>
<dbReference type="PANTHER" id="PTHR28307">
    <property type="entry name" value="PROTEIN PAL1"/>
    <property type="match status" value="1"/>
</dbReference>
<feature type="region of interest" description="Disordered" evidence="1">
    <location>
        <begin position="1"/>
        <end position="73"/>
    </location>
</feature>
<protein>
    <submittedName>
        <fullName evidence="2">Protein phosphatase-1</fullName>
    </submittedName>
</protein>
<sequence length="952" mass="100480">MGINSLTAEEMKMIEAKRLRDKQRREREGRSSGREGREGQEPREGKEPREAKDGKDGREGKSRSGRPSRRLDIIDQLDATSIYGTGLFHHDGPFDALNPHRNRKTSRRAPMHAFPKDSLNNSIGGAGPLNANPDHAVFMGNATDEAFRDYAGGGKNKNGYNYPGPSNAEAAIFDPIARGSIVHGDESVGLGTSTFLEGTPAARTAIARRQAEQAQETFEVGVQRKKSLAQRIRHINRGPRDITPSGRLTNPDGGPSRRSPESLPTGTSVGSDNNPFFAEFSKGEETLSVKPRDGTLSPTSPPPPVPRRGSSGGPLERRATTDATMSEEAPAKPMGILGRMKSLKGLPSSVMEEEEAPEAAAAAADSSQASSHLPLDPLPATVLAARELARRNAARALGPCGVGCVEVDDEALLGAGGLERGTVVGVSCEDEDGFGLTLGLQVVARTLLAHAEETALVVTPRPAGVMLRALRDGIIAELRAGQATEKTAATSAAVAAAPGDGGVGDSGGGDDDEASDDREAAAVRACLDQVMLSCVFDVDGLWEVLAELDRPAETSTPLPESSACEEEDDTTGGMMEDQSQEVEERISTPPAPVLEIQDSEDEGLTPSPEPYLERPPEEQSPLRAHPEPGAGPSTSVEDATGPGGLGDGGKPGGGGRGAHGPSIVLVTHFSALLTSLFAHREKSAAHSSLQLLASQARYLSRSLPSQPLFVFLNSTSSSSSAHDAGSGSGAGGHPAAELSAGPDTAAAARGGRPEELGAQYRDGGRGGGGSRSARPLDPTLRSVFNPPPLPLPAYRAPRATTRRNKPSFGLIFSQMLDTHLLCTRLPRTKADADALYGANSSYYNNNDSNDNNHYNHNSRKPLHEGTTDHQQQQHHVQQHGYPGVVEYVTVVEVLLDEMGLWQGRLGPRPNREQRWGVVDVVGGRVVDAFARTAGPVYAGEIRTSGGFGGRRP</sequence>
<dbReference type="GO" id="GO:0005737">
    <property type="term" value="C:cytoplasm"/>
    <property type="evidence" value="ECO:0007669"/>
    <property type="project" value="TreeGrafter"/>
</dbReference>
<feature type="compositionally biased region" description="Basic and acidic residues" evidence="1">
    <location>
        <begin position="281"/>
        <end position="293"/>
    </location>
</feature>
<feature type="region of interest" description="Disordered" evidence="1">
    <location>
        <begin position="844"/>
        <end position="878"/>
    </location>
</feature>
<feature type="region of interest" description="Disordered" evidence="1">
    <location>
        <begin position="214"/>
        <end position="330"/>
    </location>
</feature>
<dbReference type="InterPro" id="IPR013226">
    <property type="entry name" value="Pal1"/>
</dbReference>
<feature type="compositionally biased region" description="Low complexity" evidence="1">
    <location>
        <begin position="715"/>
        <end position="725"/>
    </location>
</feature>
<dbReference type="PANTHER" id="PTHR28307:SF2">
    <property type="entry name" value="PROTEIN PAL1"/>
    <property type="match status" value="1"/>
</dbReference>
<evidence type="ECO:0000313" key="2">
    <source>
        <dbReference type="EMBL" id="KAJ6443925.1"/>
    </source>
</evidence>
<feature type="compositionally biased region" description="Gly residues" evidence="1">
    <location>
        <begin position="641"/>
        <end position="658"/>
    </location>
</feature>
<dbReference type="Pfam" id="PF08316">
    <property type="entry name" value="Pal1"/>
    <property type="match status" value="1"/>
</dbReference>
<feature type="region of interest" description="Disordered" evidence="1">
    <location>
        <begin position="715"/>
        <end position="800"/>
    </location>
</feature>
<feature type="region of interest" description="Disordered" evidence="1">
    <location>
        <begin position="347"/>
        <end position="373"/>
    </location>
</feature>
<keyword evidence="3" id="KW-1185">Reference proteome</keyword>
<feature type="compositionally biased region" description="Basic and acidic residues" evidence="1">
    <location>
        <begin position="9"/>
        <end position="62"/>
    </location>
</feature>
<feature type="region of interest" description="Disordered" evidence="1">
    <location>
        <begin position="491"/>
        <end position="517"/>
    </location>
</feature>
<feature type="compositionally biased region" description="Low complexity" evidence="1">
    <location>
        <begin position="844"/>
        <end position="855"/>
    </location>
</feature>
<evidence type="ECO:0000256" key="1">
    <source>
        <dbReference type="SAM" id="MobiDB-lite"/>
    </source>
</evidence>